<comment type="similarity">
    <text evidence="1 2">Belongs to the anti-sigma-factor antagonist family.</text>
</comment>
<dbReference type="NCBIfam" id="TIGR00377">
    <property type="entry name" value="ant_ant_sig"/>
    <property type="match status" value="1"/>
</dbReference>
<evidence type="ECO:0000259" key="4">
    <source>
        <dbReference type="PROSITE" id="PS50801"/>
    </source>
</evidence>
<dbReference type="PANTHER" id="PTHR33495">
    <property type="entry name" value="ANTI-SIGMA FACTOR ANTAGONIST TM_1081-RELATED-RELATED"/>
    <property type="match status" value="1"/>
</dbReference>
<protein>
    <recommendedName>
        <fullName evidence="2">Anti-sigma factor antagonist</fullName>
    </recommendedName>
</protein>
<reference evidence="5 6" key="1">
    <citation type="submission" date="2020-08" db="EMBL/GenBank/DDBJ databases">
        <title>Sequencing the genomes of 1000 actinobacteria strains.</title>
        <authorList>
            <person name="Klenk H.-P."/>
        </authorList>
    </citation>
    <scope>NUCLEOTIDE SEQUENCE [LARGE SCALE GENOMIC DNA]</scope>
    <source>
        <strain evidence="5 6">DSM 45913</strain>
    </source>
</reference>
<dbReference type="EMBL" id="JACHJB010000001">
    <property type="protein sequence ID" value="MBB6345672.1"/>
    <property type="molecule type" value="Genomic_DNA"/>
</dbReference>
<accession>A0A7X0BZ95</accession>
<dbReference type="PANTHER" id="PTHR33495:SF2">
    <property type="entry name" value="ANTI-SIGMA FACTOR ANTAGONIST TM_1081-RELATED"/>
    <property type="match status" value="1"/>
</dbReference>
<evidence type="ECO:0000313" key="6">
    <source>
        <dbReference type="Proteomes" id="UP000583800"/>
    </source>
</evidence>
<name>A0A7X0BZ95_9ACTN</name>
<gene>
    <name evidence="5" type="ORF">FHU36_002181</name>
</gene>
<dbReference type="InterPro" id="IPR036513">
    <property type="entry name" value="STAS_dom_sf"/>
</dbReference>
<dbReference type="Pfam" id="PF01740">
    <property type="entry name" value="STAS"/>
    <property type="match status" value="1"/>
</dbReference>
<evidence type="ECO:0000256" key="1">
    <source>
        <dbReference type="ARBA" id="ARBA00009013"/>
    </source>
</evidence>
<evidence type="ECO:0000256" key="3">
    <source>
        <dbReference type="SAM" id="MobiDB-lite"/>
    </source>
</evidence>
<feature type="region of interest" description="Disordered" evidence="3">
    <location>
        <begin position="117"/>
        <end position="139"/>
    </location>
</feature>
<dbReference type="Gene3D" id="3.30.750.24">
    <property type="entry name" value="STAS domain"/>
    <property type="match status" value="1"/>
</dbReference>
<dbReference type="InterPro" id="IPR002645">
    <property type="entry name" value="STAS_dom"/>
</dbReference>
<dbReference type="Proteomes" id="UP000583800">
    <property type="component" value="Unassembled WGS sequence"/>
</dbReference>
<dbReference type="PROSITE" id="PS50801">
    <property type="entry name" value="STAS"/>
    <property type="match status" value="1"/>
</dbReference>
<dbReference type="InterPro" id="IPR003658">
    <property type="entry name" value="Anti-sigma_ant"/>
</dbReference>
<sequence length="139" mass="14811">MELLMSWLTLAYRHLPGVTVISLHGDLDATNAGRLETFVADVRRQPGDHLVLDMAGVRFMDSAGLRALLSSYSTTARHGGSVRLAAMQAMPARIVEITRVGSHLPVHETVDDALTAVLDPPEPPRRPVHGTGNGGTGVA</sequence>
<feature type="domain" description="STAS" evidence="4">
    <location>
        <begin position="8"/>
        <end position="117"/>
    </location>
</feature>
<dbReference type="RefSeq" id="WP_185083582.1">
    <property type="nucleotide sequence ID" value="NZ_JACHJB010000001.1"/>
</dbReference>
<dbReference type="CDD" id="cd07043">
    <property type="entry name" value="STAS_anti-anti-sigma_factors"/>
    <property type="match status" value="1"/>
</dbReference>
<comment type="caution">
    <text evidence="5">The sequence shown here is derived from an EMBL/GenBank/DDBJ whole genome shotgun (WGS) entry which is preliminary data.</text>
</comment>
<organism evidence="5 6">
    <name type="scientific">Nonomuraea muscovyensis</name>
    <dbReference type="NCBI Taxonomy" id="1124761"/>
    <lineage>
        <taxon>Bacteria</taxon>
        <taxon>Bacillati</taxon>
        <taxon>Actinomycetota</taxon>
        <taxon>Actinomycetes</taxon>
        <taxon>Streptosporangiales</taxon>
        <taxon>Streptosporangiaceae</taxon>
        <taxon>Nonomuraea</taxon>
    </lineage>
</organism>
<evidence type="ECO:0000313" key="5">
    <source>
        <dbReference type="EMBL" id="MBB6345672.1"/>
    </source>
</evidence>
<proteinExistence type="inferred from homology"/>
<keyword evidence="6" id="KW-1185">Reference proteome</keyword>
<dbReference type="AlphaFoldDB" id="A0A7X0BZ95"/>
<dbReference type="GO" id="GO:0043856">
    <property type="term" value="F:anti-sigma factor antagonist activity"/>
    <property type="evidence" value="ECO:0007669"/>
    <property type="project" value="InterPro"/>
</dbReference>
<evidence type="ECO:0000256" key="2">
    <source>
        <dbReference type="RuleBase" id="RU003749"/>
    </source>
</evidence>
<dbReference type="SUPFAM" id="SSF52091">
    <property type="entry name" value="SpoIIaa-like"/>
    <property type="match status" value="1"/>
</dbReference>